<proteinExistence type="predicted"/>
<reference evidence="1 2" key="1">
    <citation type="submission" date="2019-03" db="EMBL/GenBank/DDBJ databases">
        <title>Nematode-trapping fungi genome.</title>
        <authorList>
            <person name="Vidal-Diez De Ulzurrun G."/>
        </authorList>
    </citation>
    <scope>NUCLEOTIDE SEQUENCE [LARGE SCALE GENOMIC DNA]</scope>
    <source>
        <strain evidence="1 2">TWF154</strain>
    </source>
</reference>
<organism evidence="1 2">
    <name type="scientific">Orbilia oligospora</name>
    <name type="common">Nematode-trapping fungus</name>
    <name type="synonym">Arthrobotrys oligospora</name>
    <dbReference type="NCBI Taxonomy" id="2813651"/>
    <lineage>
        <taxon>Eukaryota</taxon>
        <taxon>Fungi</taxon>
        <taxon>Dikarya</taxon>
        <taxon>Ascomycota</taxon>
        <taxon>Pezizomycotina</taxon>
        <taxon>Orbiliomycetes</taxon>
        <taxon>Orbiliales</taxon>
        <taxon>Orbiliaceae</taxon>
        <taxon>Orbilia</taxon>
    </lineage>
</organism>
<comment type="caution">
    <text evidence="1">The sequence shown here is derived from an EMBL/GenBank/DDBJ whole genome shotgun (WGS) entry which is preliminary data.</text>
</comment>
<evidence type="ECO:0000313" key="2">
    <source>
        <dbReference type="Proteomes" id="UP000297595"/>
    </source>
</evidence>
<accession>A0A8H2EA71</accession>
<evidence type="ECO:0000313" key="1">
    <source>
        <dbReference type="EMBL" id="TGJ73332.1"/>
    </source>
</evidence>
<dbReference type="Proteomes" id="UP000297595">
    <property type="component" value="Unassembled WGS sequence"/>
</dbReference>
<dbReference type="EMBL" id="SOZJ01000001">
    <property type="protein sequence ID" value="TGJ73332.1"/>
    <property type="molecule type" value="Genomic_DNA"/>
</dbReference>
<dbReference type="AlphaFoldDB" id="A0A8H2EA71"/>
<name>A0A8H2EA71_ORBOL</name>
<gene>
    <name evidence="1" type="ORF">EYR41_000439</name>
</gene>
<sequence length="135" mass="15061">MGRGRGLRSFLSRQTALTTVVIRERLETNKRRARNVTGGGRVDAMYVMYVCGGVPCFKALSDGNDLCQYTYITLLRLRLIDSFLPVSLEAYRHACLPASMMQTLVAGWRNLQALDERITGRTQPSTRLCSSSSPV</sequence>
<protein>
    <submittedName>
        <fullName evidence="1">Uncharacterized protein</fullName>
    </submittedName>
</protein>